<dbReference type="AlphaFoldDB" id="G9NHB8"/>
<gene>
    <name evidence="1" type="ORF">TRIATDRAFT_92883</name>
</gene>
<evidence type="ECO:0000313" key="2">
    <source>
        <dbReference type="Proteomes" id="UP000005426"/>
    </source>
</evidence>
<reference evidence="1 2" key="1">
    <citation type="journal article" date="2011" name="Genome Biol.">
        <title>Comparative genome sequence analysis underscores mycoparasitism as the ancestral life style of Trichoderma.</title>
        <authorList>
            <person name="Kubicek C.P."/>
            <person name="Herrera-Estrella A."/>
            <person name="Seidl-Seiboth V."/>
            <person name="Martinez D.A."/>
            <person name="Druzhinina I.S."/>
            <person name="Thon M."/>
            <person name="Zeilinger S."/>
            <person name="Casas-Flores S."/>
            <person name="Horwitz B.A."/>
            <person name="Mukherjee P.K."/>
            <person name="Mukherjee M."/>
            <person name="Kredics L."/>
            <person name="Alcaraz L.D."/>
            <person name="Aerts A."/>
            <person name="Antal Z."/>
            <person name="Atanasova L."/>
            <person name="Cervantes-Badillo M.G."/>
            <person name="Challacombe J."/>
            <person name="Chertkov O."/>
            <person name="McCluskey K."/>
            <person name="Coulpier F."/>
            <person name="Deshpande N."/>
            <person name="von Doehren H."/>
            <person name="Ebbole D.J."/>
            <person name="Esquivel-Naranjo E.U."/>
            <person name="Fekete E."/>
            <person name="Flipphi M."/>
            <person name="Glaser F."/>
            <person name="Gomez-Rodriguez E.Y."/>
            <person name="Gruber S."/>
            <person name="Han C."/>
            <person name="Henrissat B."/>
            <person name="Hermosa R."/>
            <person name="Hernandez-Onate M."/>
            <person name="Karaffa L."/>
            <person name="Kosti I."/>
            <person name="Le Crom S."/>
            <person name="Lindquist E."/>
            <person name="Lucas S."/>
            <person name="Luebeck M."/>
            <person name="Luebeck P.S."/>
            <person name="Margeot A."/>
            <person name="Metz B."/>
            <person name="Misra M."/>
            <person name="Nevalainen H."/>
            <person name="Omann M."/>
            <person name="Packer N."/>
            <person name="Perrone G."/>
            <person name="Uresti-Rivera E.E."/>
            <person name="Salamov A."/>
            <person name="Schmoll M."/>
            <person name="Seiboth B."/>
            <person name="Shapiro H."/>
            <person name="Sukno S."/>
            <person name="Tamayo-Ramos J.A."/>
            <person name="Tisch D."/>
            <person name="Wiest A."/>
            <person name="Wilkinson H.H."/>
            <person name="Zhang M."/>
            <person name="Coutinho P.M."/>
            <person name="Kenerley C.M."/>
            <person name="Monte E."/>
            <person name="Baker S.E."/>
            <person name="Grigoriev I.V."/>
        </authorList>
    </citation>
    <scope>NUCLEOTIDE SEQUENCE [LARGE SCALE GENOMIC DNA]</scope>
    <source>
        <strain evidence="2">ATCC 20476 / IMI 206040</strain>
    </source>
</reference>
<protein>
    <submittedName>
        <fullName evidence="1">Uncharacterized protein</fullName>
    </submittedName>
</protein>
<keyword evidence="2" id="KW-1185">Reference proteome</keyword>
<evidence type="ECO:0000313" key="1">
    <source>
        <dbReference type="EMBL" id="EHK50012.1"/>
    </source>
</evidence>
<dbReference type="EMBL" id="ABDG02000015">
    <property type="protein sequence ID" value="EHK50012.1"/>
    <property type="molecule type" value="Genomic_DNA"/>
</dbReference>
<accession>G9NHB8</accession>
<proteinExistence type="predicted"/>
<name>G9NHB8_HYPAI</name>
<sequence>MDLVEDDDPRRRIKLVILHAIEPMYACSEHPSKTDYSALQNRYCDNYWYYKYMHLHPGRGYQQLLRCLMRCSETGISVVAIQQQPICGNSAYLDPARHNLPPTAAWAICIHLITMLSIA</sequence>
<dbReference type="Proteomes" id="UP000005426">
    <property type="component" value="Unassembled WGS sequence"/>
</dbReference>
<comment type="caution">
    <text evidence="1">The sequence shown here is derived from an EMBL/GenBank/DDBJ whole genome shotgun (WGS) entry which is preliminary data.</text>
</comment>
<organism evidence="1 2">
    <name type="scientific">Hypocrea atroviridis (strain ATCC 20476 / IMI 206040)</name>
    <name type="common">Trichoderma atroviride</name>
    <dbReference type="NCBI Taxonomy" id="452589"/>
    <lineage>
        <taxon>Eukaryota</taxon>
        <taxon>Fungi</taxon>
        <taxon>Dikarya</taxon>
        <taxon>Ascomycota</taxon>
        <taxon>Pezizomycotina</taxon>
        <taxon>Sordariomycetes</taxon>
        <taxon>Hypocreomycetidae</taxon>
        <taxon>Hypocreales</taxon>
        <taxon>Hypocreaceae</taxon>
        <taxon>Trichoderma</taxon>
    </lineage>
</organism>
<dbReference type="HOGENOM" id="CLU_2061801_0_0_1"/>